<dbReference type="AlphaFoldDB" id="A0A381UV29"/>
<accession>A0A381UV29</accession>
<name>A0A381UV29_9ZZZZ</name>
<reference evidence="1" key="1">
    <citation type="submission" date="2018-05" db="EMBL/GenBank/DDBJ databases">
        <authorList>
            <person name="Lanie J.A."/>
            <person name="Ng W.-L."/>
            <person name="Kazmierczak K.M."/>
            <person name="Andrzejewski T.M."/>
            <person name="Davidsen T.M."/>
            <person name="Wayne K.J."/>
            <person name="Tettelin H."/>
            <person name="Glass J.I."/>
            <person name="Rusch D."/>
            <person name="Podicherti R."/>
            <person name="Tsui H.-C.T."/>
            <person name="Winkler M.E."/>
        </authorList>
    </citation>
    <scope>NUCLEOTIDE SEQUENCE</scope>
</reference>
<gene>
    <name evidence="1" type="ORF">METZ01_LOCUS84455</name>
</gene>
<proteinExistence type="predicted"/>
<dbReference type="EMBL" id="UINC01007134">
    <property type="protein sequence ID" value="SVA31601.1"/>
    <property type="molecule type" value="Genomic_DNA"/>
</dbReference>
<protein>
    <submittedName>
        <fullName evidence="1">Uncharacterized protein</fullName>
    </submittedName>
</protein>
<dbReference type="PROSITE" id="PS51257">
    <property type="entry name" value="PROKAR_LIPOPROTEIN"/>
    <property type="match status" value="1"/>
</dbReference>
<sequence>MNRILLLMALVFVGCSETDSTPDSVNTISDIQFTFHQDMNKLYFAASVVSSYEDRFLTSVSLVWYGTDKANTPDSLILRDDGTYGDIISGDRMYTIKLVNDSTLIMNTLGDDSGKVYLTVLAHYDGEEISKLDSFAIGNIIPRIISVTAPDTISRPEGSTVTLHPVYAEVFDADGLETIKWVGFTSFHVDGDSLMNRGNYIYLFDDGSENILYEPDFTSGDIVRGDGTYSFRIPVYGSGNTDPDFQTKTGIFQWEFIAQDQADEYSKSFLHEVVIE</sequence>
<evidence type="ECO:0000313" key="1">
    <source>
        <dbReference type="EMBL" id="SVA31601.1"/>
    </source>
</evidence>
<organism evidence="1">
    <name type="scientific">marine metagenome</name>
    <dbReference type="NCBI Taxonomy" id="408172"/>
    <lineage>
        <taxon>unclassified sequences</taxon>
        <taxon>metagenomes</taxon>
        <taxon>ecological metagenomes</taxon>
    </lineage>
</organism>